<evidence type="ECO:0000256" key="1">
    <source>
        <dbReference type="SAM" id="MobiDB-lite"/>
    </source>
</evidence>
<proteinExistence type="predicted"/>
<accession>A0AAX6MID7</accession>
<evidence type="ECO:0000313" key="2">
    <source>
        <dbReference type="EMBL" id="KAK6952254.1"/>
    </source>
</evidence>
<feature type="compositionally biased region" description="Acidic residues" evidence="1">
    <location>
        <begin position="146"/>
        <end position="159"/>
    </location>
</feature>
<sequence length="651" mass="71475">MQLSPLQSRLAASVIASCLLLVIYVVLLSPQFAFAIEFDPIFPDHDVHEPSYEQLDAVEISEVLDLAPPVYEPNFALFDRSIIGRAAGGAIEMTNNEMKKSNIAPGSTMTYVFQASSVNGKAARDRSEPLELRRSVNTSQSSVADVDVDVDGDGDEDDGTALRPELARRKESTKTLWISANTCLQPARRSSDRTAPDPPQLTLYVSTSPDNTTPGPEQKEDTQKAVVFTEGAVMFNTSIDKDVYLSISAPSVSDKDFDTSWQYNYELVASTDQYYFSFHGNNTDPGLIWVDSDASAALLQTNYLNNDSSQVITTPPYVMFAHNDDNIDIRGVRNSYCGLSSYAQIRNLADGSSGVMTIGLKNGGEQNLTRQEFYVSGLNVSSNYTAILARPPGKSLQTRQEDSSDIGGGIVFQPANFSTKPNGACTFIFNLTFCEQTQYAVPGNPQTFPNATALGNFYDDYVRSKWDNFDKVLQQTPCEAPSTARYSLARGCEDCKTAYKRWLCSVAIPRCEDFSTPDRRFLQMRNIGATFPNGTKVDQDILDKHGNSKAFLSSRNPIIDEVVKPGPYKEVLPCENLCYELVQSCPASMGFKCPRPNSKFSFETSYGQKRPHNSLSCNYPGSAHFIGGAGMLSPSWAGLVGVTGLLLITRL</sequence>
<dbReference type="Proteomes" id="UP001369815">
    <property type="component" value="Unassembled WGS sequence"/>
</dbReference>
<dbReference type="AlphaFoldDB" id="A0AAX6MID7"/>
<reference evidence="2 3" key="1">
    <citation type="journal article" date="2024" name="Front Chem Biol">
        <title>Unveiling the potential of Daldinia eschscholtzii MFLUCC 19-0629 through bioactivity and bioinformatics studies for enhanced sustainable agriculture production.</title>
        <authorList>
            <person name="Brooks S."/>
            <person name="Weaver J.A."/>
            <person name="Klomchit A."/>
            <person name="Alharthi S.A."/>
            <person name="Onlamun T."/>
            <person name="Nurani R."/>
            <person name="Vong T.K."/>
            <person name="Alberti F."/>
            <person name="Greco C."/>
        </authorList>
    </citation>
    <scope>NUCLEOTIDE SEQUENCE [LARGE SCALE GENOMIC DNA]</scope>
    <source>
        <strain evidence="2">MFLUCC 19-0629</strain>
    </source>
</reference>
<evidence type="ECO:0000313" key="3">
    <source>
        <dbReference type="Proteomes" id="UP001369815"/>
    </source>
</evidence>
<feature type="compositionally biased region" description="Polar residues" evidence="1">
    <location>
        <begin position="203"/>
        <end position="215"/>
    </location>
</feature>
<comment type="caution">
    <text evidence="2">The sequence shown here is derived from an EMBL/GenBank/DDBJ whole genome shotgun (WGS) entry which is preliminary data.</text>
</comment>
<gene>
    <name evidence="2" type="ORF">Daesc_006789</name>
</gene>
<keyword evidence="3" id="KW-1185">Reference proteome</keyword>
<feature type="compositionally biased region" description="Basic and acidic residues" evidence="1">
    <location>
        <begin position="122"/>
        <end position="134"/>
    </location>
</feature>
<feature type="region of interest" description="Disordered" evidence="1">
    <location>
        <begin position="185"/>
        <end position="222"/>
    </location>
</feature>
<dbReference type="InterPro" id="IPR024338">
    <property type="entry name" value="MID1/Yam8"/>
</dbReference>
<dbReference type="GO" id="GO:0098703">
    <property type="term" value="P:calcium ion import across plasma membrane"/>
    <property type="evidence" value="ECO:0007669"/>
    <property type="project" value="InterPro"/>
</dbReference>
<dbReference type="Gene3D" id="1.10.2000.10">
    <property type="entry name" value="Frizzled cysteine-rich domain"/>
    <property type="match status" value="1"/>
</dbReference>
<name>A0AAX6MID7_9PEZI</name>
<protein>
    <submittedName>
        <fullName evidence="2">Uncharacterized protein</fullName>
    </submittedName>
</protein>
<dbReference type="PANTHER" id="PTHR39142">
    <property type="entry name" value="MID1P"/>
    <property type="match status" value="1"/>
</dbReference>
<feature type="region of interest" description="Disordered" evidence="1">
    <location>
        <begin position="122"/>
        <end position="164"/>
    </location>
</feature>
<organism evidence="2 3">
    <name type="scientific">Daldinia eschscholtzii</name>
    <dbReference type="NCBI Taxonomy" id="292717"/>
    <lineage>
        <taxon>Eukaryota</taxon>
        <taxon>Fungi</taxon>
        <taxon>Dikarya</taxon>
        <taxon>Ascomycota</taxon>
        <taxon>Pezizomycotina</taxon>
        <taxon>Sordariomycetes</taxon>
        <taxon>Xylariomycetidae</taxon>
        <taxon>Xylariales</taxon>
        <taxon>Hypoxylaceae</taxon>
        <taxon>Daldinia</taxon>
    </lineage>
</organism>
<dbReference type="Pfam" id="PF12929">
    <property type="entry name" value="Mid1"/>
    <property type="match status" value="1"/>
</dbReference>
<dbReference type="InterPro" id="IPR036790">
    <property type="entry name" value="Frizzled_dom_sf"/>
</dbReference>
<dbReference type="EMBL" id="JBANMG010000006">
    <property type="protein sequence ID" value="KAK6952254.1"/>
    <property type="molecule type" value="Genomic_DNA"/>
</dbReference>
<dbReference type="PANTHER" id="PTHR39142:SF1">
    <property type="entry name" value="AEL197CP"/>
    <property type="match status" value="1"/>
</dbReference>
<dbReference type="GO" id="GO:0005262">
    <property type="term" value="F:calcium channel activity"/>
    <property type="evidence" value="ECO:0007669"/>
    <property type="project" value="InterPro"/>
</dbReference>